<dbReference type="SUPFAM" id="SSF50494">
    <property type="entry name" value="Trypsin-like serine proteases"/>
    <property type="match status" value="1"/>
</dbReference>
<dbReference type="Proteomes" id="UP000011885">
    <property type="component" value="Unassembled WGS sequence"/>
</dbReference>
<dbReference type="PATRIC" id="fig|1263870.3.peg.2002"/>
<organism evidence="1 2">
    <name type="scientific">Rhodopirellula sallentina SM41</name>
    <dbReference type="NCBI Taxonomy" id="1263870"/>
    <lineage>
        <taxon>Bacteria</taxon>
        <taxon>Pseudomonadati</taxon>
        <taxon>Planctomycetota</taxon>
        <taxon>Planctomycetia</taxon>
        <taxon>Pirellulales</taxon>
        <taxon>Pirellulaceae</taxon>
        <taxon>Rhodopirellula</taxon>
    </lineage>
</organism>
<protein>
    <submittedName>
        <fullName evidence="1">Peptidase S1 and S6 chymotrypsin/Hap</fullName>
    </submittedName>
</protein>
<comment type="caution">
    <text evidence="1">The sequence shown here is derived from an EMBL/GenBank/DDBJ whole genome shotgun (WGS) entry which is preliminary data.</text>
</comment>
<dbReference type="InterPro" id="IPR009003">
    <property type="entry name" value="Peptidase_S1_PA"/>
</dbReference>
<dbReference type="Gene3D" id="2.40.10.120">
    <property type="match status" value="1"/>
</dbReference>
<evidence type="ECO:0000313" key="1">
    <source>
        <dbReference type="EMBL" id="EMI56692.1"/>
    </source>
</evidence>
<dbReference type="AlphaFoldDB" id="M5U5G6"/>
<gene>
    <name evidence="1" type="ORF">RSSM_01874</name>
</gene>
<name>M5U5G6_9BACT</name>
<reference evidence="1 2" key="1">
    <citation type="journal article" date="2013" name="Mar. Genomics">
        <title>Expression of sulfatases in Rhodopirellula baltica and the diversity of sulfatases in the genus Rhodopirellula.</title>
        <authorList>
            <person name="Wegner C.E."/>
            <person name="Richter-Heitmann T."/>
            <person name="Klindworth A."/>
            <person name="Klockow C."/>
            <person name="Richter M."/>
            <person name="Achstetter T."/>
            <person name="Glockner F.O."/>
            <person name="Harder J."/>
        </authorList>
    </citation>
    <scope>NUCLEOTIDE SEQUENCE [LARGE SCALE GENOMIC DNA]</scope>
    <source>
        <strain evidence="1 2">SM41</strain>
    </source>
</reference>
<sequence length="411" mass="44774">MARKRQRPASEIYGYVMKLTDLGLAALLAVSFFAGRCMADDPRVLPSQENVAEPLERKELKQLLREFYPDYQLPSGKIFGALNHDGDDKLEGDELVALEDLLEQIDAELDTTPEDPGPGYPLLASVASGIDDSKIDGAVFHRHFDNLEQNPRPEGFQIESVPMTSRLTLPKPVGRKTVVEDLVKATVVLAGGEGDDYFTSGGVLVRSDGLVLTNFHVAEAFASGMTALTSDGKSYRVVEFIAGDRLADVALIRIDGTDMPTVEVATTAPEIGDNLVMMHHTENRFYTYDRGYLMRNPVIEGKQWMEVSLPFGPGGSGCGIFNQRHELVGLVSIVMLGDGPSLALLGHGLAETVEEEMSGELDAEQSALLDELLWDATSELETDGFELVVRHAVSLPAIRRLFSPVAGAMPR</sequence>
<dbReference type="Pfam" id="PF13365">
    <property type="entry name" value="Trypsin_2"/>
    <property type="match status" value="1"/>
</dbReference>
<proteinExistence type="predicted"/>
<evidence type="ECO:0000313" key="2">
    <source>
        <dbReference type="Proteomes" id="UP000011885"/>
    </source>
</evidence>
<dbReference type="EMBL" id="ANOH01000132">
    <property type="protein sequence ID" value="EMI56692.1"/>
    <property type="molecule type" value="Genomic_DNA"/>
</dbReference>
<keyword evidence="2" id="KW-1185">Reference proteome</keyword>
<accession>M5U5G6</accession>